<evidence type="ECO:0000313" key="1">
    <source>
        <dbReference type="EMBL" id="MBW4561329.1"/>
    </source>
</evidence>
<protein>
    <submittedName>
        <fullName evidence="1">Uncharacterized protein</fullName>
    </submittedName>
</protein>
<accession>A0A951PW16</accession>
<reference evidence="1" key="2">
    <citation type="journal article" date="2022" name="Microbiol. Resour. Announc.">
        <title>Metagenome Sequencing to Explore Phylogenomics of Terrestrial Cyanobacteria.</title>
        <authorList>
            <person name="Ward R.D."/>
            <person name="Stajich J.E."/>
            <person name="Johansen J.R."/>
            <person name="Huntemann M."/>
            <person name="Clum A."/>
            <person name="Foster B."/>
            <person name="Foster B."/>
            <person name="Roux S."/>
            <person name="Palaniappan K."/>
            <person name="Varghese N."/>
            <person name="Mukherjee S."/>
            <person name="Reddy T.B.K."/>
            <person name="Daum C."/>
            <person name="Copeland A."/>
            <person name="Chen I.A."/>
            <person name="Ivanova N.N."/>
            <person name="Kyrpides N.C."/>
            <person name="Shapiro N."/>
            <person name="Eloe-Fadrosh E.A."/>
            <person name="Pietrasiak N."/>
        </authorList>
    </citation>
    <scope>NUCLEOTIDE SEQUENCE</scope>
    <source>
        <strain evidence="1">JT2-VF2</strain>
    </source>
</reference>
<proteinExistence type="predicted"/>
<reference evidence="1" key="1">
    <citation type="submission" date="2021-05" db="EMBL/GenBank/DDBJ databases">
        <authorList>
            <person name="Pietrasiak N."/>
            <person name="Ward R."/>
            <person name="Stajich J.E."/>
            <person name="Kurbessoian T."/>
        </authorList>
    </citation>
    <scope>NUCLEOTIDE SEQUENCE</scope>
    <source>
        <strain evidence="1">JT2-VF2</strain>
    </source>
</reference>
<comment type="caution">
    <text evidence="1">The sequence shown here is derived from an EMBL/GenBank/DDBJ whole genome shotgun (WGS) entry which is preliminary data.</text>
</comment>
<sequence length="76" mass="8372">MVKSVENPEPQILKPSVKAPVQETFLEAIAPSFSSSAKNYQSSSPSSGICYGFTLSNLLMRSYLEKQFDNFLCAFA</sequence>
<organism evidence="1 2">
    <name type="scientific">Mojavia pulchra JT2-VF2</name>
    <dbReference type="NCBI Taxonomy" id="287848"/>
    <lineage>
        <taxon>Bacteria</taxon>
        <taxon>Bacillati</taxon>
        <taxon>Cyanobacteriota</taxon>
        <taxon>Cyanophyceae</taxon>
        <taxon>Nostocales</taxon>
        <taxon>Nostocaceae</taxon>
    </lineage>
</organism>
<dbReference type="EMBL" id="JAHHHN010000004">
    <property type="protein sequence ID" value="MBW4561329.1"/>
    <property type="molecule type" value="Genomic_DNA"/>
</dbReference>
<gene>
    <name evidence="1" type="ORF">KME32_09240</name>
</gene>
<name>A0A951PW16_9NOST</name>
<evidence type="ECO:0000313" key="2">
    <source>
        <dbReference type="Proteomes" id="UP000715781"/>
    </source>
</evidence>
<dbReference type="Proteomes" id="UP000715781">
    <property type="component" value="Unassembled WGS sequence"/>
</dbReference>
<dbReference type="AlphaFoldDB" id="A0A951PW16"/>